<sequence>MIPDYKTPYIKICKKSTPDLAACIKDSVNALRPKLIEGIPELDVPSIEPLPIDRIELRSGPPTARIDGNFTNIKAWGWVELRNPGTEIISSILKKTFNDVSCSKPNLAKNRFAFRLLLPHLYFKGDYDIDINVLLLKYKGQGHISGNFSKYGENVMLAYFEQNSKIWASTTSSALWAHFSMIKAMLNVENNQDIDKFIAEASDDKYLMFKVVAVMGILGACRREELCQISLNNIEDLENTLVVNISDSKTKLQEPLLLLLRLILTYISLLADSGENLRTIKRHRGLKGSSVAEGYLEDSLENKKGIACHILPNNCPSSNNSEIEHINSISSTASTNYRADVLMKAHLVKRDDGKTYFEFDKFNIYLYSGGDYFYLDNLFEQEPLLRDATNDVINQNSELFANEVRPAIQKALADIFTKIANIITKRFTYDELFPM</sequence>
<organism evidence="1 2">
    <name type="scientific">Molorchus minor</name>
    <dbReference type="NCBI Taxonomy" id="1323400"/>
    <lineage>
        <taxon>Eukaryota</taxon>
        <taxon>Metazoa</taxon>
        <taxon>Ecdysozoa</taxon>
        <taxon>Arthropoda</taxon>
        <taxon>Hexapoda</taxon>
        <taxon>Insecta</taxon>
        <taxon>Pterygota</taxon>
        <taxon>Neoptera</taxon>
        <taxon>Endopterygota</taxon>
        <taxon>Coleoptera</taxon>
        <taxon>Polyphaga</taxon>
        <taxon>Cucujiformia</taxon>
        <taxon>Chrysomeloidea</taxon>
        <taxon>Cerambycidae</taxon>
        <taxon>Lamiinae</taxon>
        <taxon>Monochamini</taxon>
        <taxon>Molorchus</taxon>
    </lineage>
</organism>
<reference evidence="1" key="1">
    <citation type="journal article" date="2023" name="Insect Mol. Biol.">
        <title>Genome sequencing provides insights into the evolution of gene families encoding plant cell wall-degrading enzymes in longhorned beetles.</title>
        <authorList>
            <person name="Shin N.R."/>
            <person name="Okamura Y."/>
            <person name="Kirsch R."/>
            <person name="Pauchet Y."/>
        </authorList>
    </citation>
    <scope>NUCLEOTIDE SEQUENCE</scope>
    <source>
        <strain evidence="1">MMC_N1</strain>
    </source>
</reference>
<evidence type="ECO:0000313" key="1">
    <source>
        <dbReference type="EMBL" id="KAJ8968463.1"/>
    </source>
</evidence>
<keyword evidence="2" id="KW-1185">Reference proteome</keyword>
<accession>A0ABQ9IXU7</accession>
<dbReference type="PANTHER" id="PTHR11008:SF39">
    <property type="entry name" value="CIRCADIAN CLOCK-CONTROLLED PROTEIN-LIKE PROTEIN"/>
    <property type="match status" value="1"/>
</dbReference>
<dbReference type="SMART" id="SM00700">
    <property type="entry name" value="JHBP"/>
    <property type="match status" value="1"/>
</dbReference>
<dbReference type="Pfam" id="PF06585">
    <property type="entry name" value="JHBP"/>
    <property type="match status" value="2"/>
</dbReference>
<dbReference type="Gene3D" id="3.15.10.30">
    <property type="entry name" value="Haemolymph juvenile hormone binding protein"/>
    <property type="match status" value="2"/>
</dbReference>
<name>A0ABQ9IXU7_9CUCU</name>
<protein>
    <submittedName>
        <fullName evidence="1">Uncharacterized protein</fullName>
    </submittedName>
</protein>
<dbReference type="InterPro" id="IPR038606">
    <property type="entry name" value="To_sf"/>
</dbReference>
<dbReference type="Proteomes" id="UP001162164">
    <property type="component" value="Unassembled WGS sequence"/>
</dbReference>
<dbReference type="InterPro" id="IPR010562">
    <property type="entry name" value="Haemolymph_juvenile_hormone-bd"/>
</dbReference>
<gene>
    <name evidence="1" type="ORF">NQ317_003608</name>
</gene>
<comment type="caution">
    <text evidence="1">The sequence shown here is derived from an EMBL/GenBank/DDBJ whole genome shotgun (WGS) entry which is preliminary data.</text>
</comment>
<dbReference type="EMBL" id="JAPWTJ010001988">
    <property type="protein sequence ID" value="KAJ8968463.1"/>
    <property type="molecule type" value="Genomic_DNA"/>
</dbReference>
<evidence type="ECO:0000313" key="2">
    <source>
        <dbReference type="Proteomes" id="UP001162164"/>
    </source>
</evidence>
<proteinExistence type="predicted"/>
<dbReference type="PANTHER" id="PTHR11008">
    <property type="entry name" value="PROTEIN TAKEOUT-LIKE PROTEIN"/>
    <property type="match status" value="1"/>
</dbReference>